<accession>A0A0N4VAW0</accession>
<dbReference type="GO" id="GO:0005730">
    <property type="term" value="C:nucleolus"/>
    <property type="evidence" value="ECO:0007669"/>
    <property type="project" value="TreeGrafter"/>
</dbReference>
<dbReference type="STRING" id="51028.A0A0N4VAW0"/>
<reference evidence="1 2" key="2">
    <citation type="submission" date="2018-10" db="EMBL/GenBank/DDBJ databases">
        <authorList>
            <consortium name="Pathogen Informatics"/>
        </authorList>
    </citation>
    <scope>NUCLEOTIDE SEQUENCE [LARGE SCALE GENOMIC DNA]</scope>
</reference>
<evidence type="ECO:0000313" key="3">
    <source>
        <dbReference type="WBParaSite" id="EVEC_0000764901-mRNA-1"/>
    </source>
</evidence>
<protein>
    <submittedName>
        <fullName evidence="3">Phorbol-ester/DAG-type domain-containing protein</fullName>
    </submittedName>
</protein>
<proteinExistence type="predicted"/>
<dbReference type="OrthoDB" id="431817at2759"/>
<dbReference type="PANTHER" id="PTHR13493">
    <property type="entry name" value="ZINC FINGER CCHC DOMAIN-CONTAINING"/>
    <property type="match status" value="1"/>
</dbReference>
<keyword evidence="2" id="KW-1185">Reference proteome</keyword>
<reference evidence="3" key="1">
    <citation type="submission" date="2017-02" db="UniProtKB">
        <authorList>
            <consortium name="WormBaseParasite"/>
        </authorList>
    </citation>
    <scope>IDENTIFICATION</scope>
</reference>
<dbReference type="Proteomes" id="UP000274131">
    <property type="component" value="Unassembled WGS sequence"/>
</dbReference>
<sequence length="72" mass="8263">MSDYAVCYTNHRKYSRPSSTVVRFFTNIPLKSFSLRSDSNYRYCDMCERYVAISNKHCGLCGVCPSKVGVYS</sequence>
<dbReference type="WBParaSite" id="EVEC_0000764901-mRNA-1">
    <property type="protein sequence ID" value="EVEC_0000764901-mRNA-1"/>
    <property type="gene ID" value="EVEC_0000764901"/>
</dbReference>
<dbReference type="GO" id="GO:0005737">
    <property type="term" value="C:cytoplasm"/>
    <property type="evidence" value="ECO:0007669"/>
    <property type="project" value="TreeGrafter"/>
</dbReference>
<dbReference type="AlphaFoldDB" id="A0A0N4VAW0"/>
<evidence type="ECO:0000313" key="2">
    <source>
        <dbReference type="Proteomes" id="UP000274131"/>
    </source>
</evidence>
<dbReference type="PANTHER" id="PTHR13493:SF3">
    <property type="entry name" value="RRNA N6-ADENOSINE-METHYLTRANSFERASE ZCCHC4"/>
    <property type="match status" value="1"/>
</dbReference>
<evidence type="ECO:0000313" key="1">
    <source>
        <dbReference type="EMBL" id="VDD92382.1"/>
    </source>
</evidence>
<dbReference type="InterPro" id="IPR039846">
    <property type="entry name" value="ZCCHC4"/>
</dbReference>
<dbReference type="EMBL" id="UXUI01008792">
    <property type="protein sequence ID" value="VDD92382.1"/>
    <property type="molecule type" value="Genomic_DNA"/>
</dbReference>
<dbReference type="GO" id="GO:0008988">
    <property type="term" value="F:rRNA (adenine-N6-)-methyltransferase activity"/>
    <property type="evidence" value="ECO:0007669"/>
    <property type="project" value="InterPro"/>
</dbReference>
<name>A0A0N4VAW0_ENTVE</name>
<gene>
    <name evidence="1" type="ORF">EVEC_LOCUS7133</name>
</gene>
<organism evidence="3">
    <name type="scientific">Enterobius vermicularis</name>
    <name type="common">Human pinworm</name>
    <dbReference type="NCBI Taxonomy" id="51028"/>
    <lineage>
        <taxon>Eukaryota</taxon>
        <taxon>Metazoa</taxon>
        <taxon>Ecdysozoa</taxon>
        <taxon>Nematoda</taxon>
        <taxon>Chromadorea</taxon>
        <taxon>Rhabditida</taxon>
        <taxon>Spirurina</taxon>
        <taxon>Oxyuridomorpha</taxon>
        <taxon>Oxyuroidea</taxon>
        <taxon>Oxyuridae</taxon>
        <taxon>Enterobius</taxon>
    </lineage>
</organism>